<name>A0A844XHT8_9SPHN</name>
<dbReference type="InterPro" id="IPR018712">
    <property type="entry name" value="Tle1-like_cat"/>
</dbReference>
<dbReference type="EMBL" id="WUBR01000003">
    <property type="protein sequence ID" value="MWV29115.1"/>
    <property type="molecule type" value="Genomic_DNA"/>
</dbReference>
<evidence type="ECO:0000313" key="3">
    <source>
        <dbReference type="Proteomes" id="UP000461409"/>
    </source>
</evidence>
<dbReference type="Pfam" id="PF09994">
    <property type="entry name" value="T6SS_Tle1-like_cat"/>
    <property type="match status" value="1"/>
</dbReference>
<dbReference type="InterPro" id="IPR029058">
    <property type="entry name" value="AB_hydrolase_fold"/>
</dbReference>
<dbReference type="PANTHER" id="PTHR33840:SF1">
    <property type="entry name" value="TLE1 PHOSPHOLIPASE DOMAIN-CONTAINING PROTEIN"/>
    <property type="match status" value="1"/>
</dbReference>
<accession>A0A844XHT8</accession>
<reference evidence="2 3" key="2">
    <citation type="submission" date="2020-02" db="EMBL/GenBank/DDBJ databases">
        <title>Erythrobacter dongmakensis sp. nov., isolated from a tidal mudflat.</title>
        <authorList>
            <person name="Kim I.S."/>
        </authorList>
    </citation>
    <scope>NUCLEOTIDE SEQUENCE [LARGE SCALE GENOMIC DNA]</scope>
    <source>
        <strain evidence="2 3">GH3-10</strain>
    </source>
</reference>
<keyword evidence="3" id="KW-1185">Reference proteome</keyword>
<proteinExistence type="predicted"/>
<dbReference type="Proteomes" id="UP000461409">
    <property type="component" value="Unassembled WGS sequence"/>
</dbReference>
<sequence length="387" mass="43840">MAKNIVILLDGTSNQISSNRSNVLRFYGILAKSDEQVVYYDPGVGTLGTGSRFSHYRTKMVELLGLATGYGLDDNVKEAYRFLVENYGSRGADEERDRIYIIGFSRGAYTARVLAGFLNAFGLMEKRNLNLLDYAYRAYKRIGEEGQDEATAFAEMRLFERILRPDRAPVRMLGLFDTVASVIEHGRYGLRLKSHAFTSRNPSVESVFHAVAIEERRTMFRPVLWEKDQEYRGNPFNAKGARPQQLKEVWFPGYHADVGGGHAEEESGLCKVPLVWMIEQARTAGLQFTTRSVNSLVLGSDPASKYVPPNRLGETHDSMNLAWSILEMLPRRKAVCSRRPSIFGWSIPWFERRHIPTGASIHRAVEDRKAAGMGWPKNIPEDFTFVE</sequence>
<evidence type="ECO:0000259" key="1">
    <source>
        <dbReference type="Pfam" id="PF09994"/>
    </source>
</evidence>
<feature type="domain" description="T6SS Phospholipase effector Tle1-like catalytic" evidence="1">
    <location>
        <begin position="3"/>
        <end position="280"/>
    </location>
</feature>
<evidence type="ECO:0000313" key="2">
    <source>
        <dbReference type="EMBL" id="MWV29115.1"/>
    </source>
</evidence>
<dbReference type="SUPFAM" id="SSF53474">
    <property type="entry name" value="alpha/beta-Hydrolases"/>
    <property type="match status" value="1"/>
</dbReference>
<dbReference type="PANTHER" id="PTHR33840">
    <property type="match status" value="1"/>
</dbReference>
<gene>
    <name evidence="2" type="ORF">GRF63_14510</name>
</gene>
<dbReference type="RefSeq" id="WP_160486735.1">
    <property type="nucleotide sequence ID" value="NZ_WUBR01000003.1"/>
</dbReference>
<reference evidence="2 3" key="1">
    <citation type="submission" date="2019-12" db="EMBL/GenBank/DDBJ databases">
        <authorList>
            <person name="Lee S.D."/>
        </authorList>
    </citation>
    <scope>NUCLEOTIDE SEQUENCE [LARGE SCALE GENOMIC DNA]</scope>
    <source>
        <strain evidence="2 3">GH3-10</strain>
    </source>
</reference>
<comment type="caution">
    <text evidence="2">The sequence shown here is derived from an EMBL/GenBank/DDBJ whole genome shotgun (WGS) entry which is preliminary data.</text>
</comment>
<dbReference type="AlphaFoldDB" id="A0A844XHT8"/>
<organism evidence="2 3">
    <name type="scientific">Aurantiacibacter rhizosphaerae</name>
    <dbReference type="NCBI Taxonomy" id="2691582"/>
    <lineage>
        <taxon>Bacteria</taxon>
        <taxon>Pseudomonadati</taxon>
        <taxon>Pseudomonadota</taxon>
        <taxon>Alphaproteobacteria</taxon>
        <taxon>Sphingomonadales</taxon>
        <taxon>Erythrobacteraceae</taxon>
        <taxon>Aurantiacibacter</taxon>
    </lineage>
</organism>
<protein>
    <submittedName>
        <fullName evidence="2">DUF2235 domain-containing protein</fullName>
    </submittedName>
</protein>